<dbReference type="PROSITE" id="PS51032">
    <property type="entry name" value="AP2_ERF"/>
    <property type="match status" value="1"/>
</dbReference>
<protein>
    <submittedName>
        <fullName evidence="7">Transcription factor ERF51</fullName>
    </submittedName>
</protein>
<dbReference type="PANTHER" id="PTHR31194">
    <property type="entry name" value="SHN SHINE , DNA BINDING / TRANSCRIPTION FACTOR"/>
    <property type="match status" value="1"/>
</dbReference>
<dbReference type="SUPFAM" id="SSF54171">
    <property type="entry name" value="DNA-binding domain"/>
    <property type="match status" value="1"/>
</dbReference>
<dbReference type="Gene3D" id="3.30.730.10">
    <property type="entry name" value="AP2/ERF domain"/>
    <property type="match status" value="1"/>
</dbReference>
<keyword evidence="4" id="KW-0804">Transcription</keyword>
<dbReference type="GO" id="GO:0003677">
    <property type="term" value="F:DNA binding"/>
    <property type="evidence" value="ECO:0007669"/>
    <property type="project" value="UniProtKB-KW"/>
</dbReference>
<evidence type="ECO:0000259" key="6">
    <source>
        <dbReference type="PROSITE" id="PS51032"/>
    </source>
</evidence>
<feature type="domain" description="AP2/ERF" evidence="6">
    <location>
        <begin position="95"/>
        <end position="153"/>
    </location>
</feature>
<organism evidence="7">
    <name type="scientific">Fragaria ananassa</name>
    <name type="common">Strawberry</name>
    <name type="synonym">Fragaria chiloensis x Fragaria virginiana</name>
    <dbReference type="NCBI Taxonomy" id="3747"/>
    <lineage>
        <taxon>Eukaryota</taxon>
        <taxon>Viridiplantae</taxon>
        <taxon>Streptophyta</taxon>
        <taxon>Embryophyta</taxon>
        <taxon>Tracheophyta</taxon>
        <taxon>Spermatophyta</taxon>
        <taxon>Magnoliopsida</taxon>
        <taxon>eudicotyledons</taxon>
        <taxon>Gunneridae</taxon>
        <taxon>Pentapetalae</taxon>
        <taxon>rosids</taxon>
        <taxon>fabids</taxon>
        <taxon>Rosales</taxon>
        <taxon>Rosaceae</taxon>
        <taxon>Rosoideae</taxon>
        <taxon>Potentilleae</taxon>
        <taxon>Fragariinae</taxon>
        <taxon>Fragaria</taxon>
    </lineage>
</organism>
<dbReference type="FunFam" id="3.30.730.10:FF:000001">
    <property type="entry name" value="Ethylene-responsive transcription factor 2"/>
    <property type="match status" value="1"/>
</dbReference>
<keyword evidence="2" id="KW-0805">Transcription regulation</keyword>
<sequence>MDSSHPTTKFTEKRFVTDKLVKPLRHLALPKIVRISFTDQDATDTSSDDEQQQQQRVTRRVINEVRIEESDAARVLLVKNQQQRPINSLPEEKKKFRGVRQRPWGKWAAEIRDPLLKSKRRWLGTFNTAEEAALRYDREAIELRGPNARTNIIPPPKFPVSDHHSSSNESISINLSSSNLCSSNMSTSMDQIVVIDEYDSGKECQSNVRSPTSVLSGSDNKWRPVSKEKDGSHFVGYFDGVISPTEAILFGVSEPILWEEMSMVLRDDLSDISLDSVGDFRSCKWNAEDFFQDQCGGF</sequence>
<evidence type="ECO:0000256" key="5">
    <source>
        <dbReference type="ARBA" id="ARBA00023242"/>
    </source>
</evidence>
<dbReference type="InterPro" id="IPR050913">
    <property type="entry name" value="AP2/ERF_ERF"/>
</dbReference>
<comment type="subcellular location">
    <subcellularLocation>
        <location evidence="1">Nucleus</location>
    </subcellularLocation>
</comment>
<evidence type="ECO:0000256" key="2">
    <source>
        <dbReference type="ARBA" id="ARBA00023015"/>
    </source>
</evidence>
<dbReference type="GO" id="GO:0005634">
    <property type="term" value="C:nucleus"/>
    <property type="evidence" value="ECO:0007669"/>
    <property type="project" value="UniProtKB-SubCell"/>
</dbReference>
<dbReference type="EMBL" id="MH332953">
    <property type="protein sequence ID" value="AZL19453.1"/>
    <property type="molecule type" value="mRNA"/>
</dbReference>
<keyword evidence="3" id="KW-0238">DNA-binding</keyword>
<evidence type="ECO:0000256" key="1">
    <source>
        <dbReference type="ARBA" id="ARBA00004123"/>
    </source>
</evidence>
<proteinExistence type="evidence at transcript level"/>
<evidence type="ECO:0000256" key="3">
    <source>
        <dbReference type="ARBA" id="ARBA00023125"/>
    </source>
</evidence>
<dbReference type="PRINTS" id="PR00367">
    <property type="entry name" value="ETHRSPELEMNT"/>
</dbReference>
<dbReference type="GO" id="GO:0003700">
    <property type="term" value="F:DNA-binding transcription factor activity"/>
    <property type="evidence" value="ECO:0007669"/>
    <property type="project" value="InterPro"/>
</dbReference>
<reference evidence="7" key="1">
    <citation type="submission" date="2018-05" db="EMBL/GenBank/DDBJ databases">
        <title>Full-length coding sequences of AP2/ERF genes and FaMYB98 from 'Yuexin' strawberry (Fragaria x ananassa).</title>
        <authorList>
            <person name="Zhang Y."/>
            <person name="Yin X."/>
            <person name="Xiao Y."/>
            <person name="Chen K."/>
        </authorList>
    </citation>
    <scope>NUCLEOTIDE SEQUENCE</scope>
</reference>
<dbReference type="PANTHER" id="PTHR31194:SF218">
    <property type="entry name" value="AP2_ERF DOMAIN-CONTAINING PROTEIN"/>
    <property type="match status" value="1"/>
</dbReference>
<evidence type="ECO:0000313" key="7">
    <source>
        <dbReference type="EMBL" id="AZL19453.1"/>
    </source>
</evidence>
<dbReference type="SMART" id="SM00380">
    <property type="entry name" value="AP2"/>
    <property type="match status" value="1"/>
</dbReference>
<dbReference type="AlphaFoldDB" id="A0A3Q8TA05"/>
<keyword evidence="5" id="KW-0539">Nucleus</keyword>
<dbReference type="InterPro" id="IPR036955">
    <property type="entry name" value="AP2/ERF_dom_sf"/>
</dbReference>
<dbReference type="InterPro" id="IPR016177">
    <property type="entry name" value="DNA-bd_dom_sf"/>
</dbReference>
<dbReference type="InterPro" id="IPR001471">
    <property type="entry name" value="AP2/ERF_dom"/>
</dbReference>
<name>A0A3Q8TA05_FRAAN</name>
<dbReference type="CDD" id="cd00018">
    <property type="entry name" value="AP2"/>
    <property type="match status" value="1"/>
</dbReference>
<dbReference type="Pfam" id="PF00847">
    <property type="entry name" value="AP2"/>
    <property type="match status" value="1"/>
</dbReference>
<accession>A0A3Q8TA05</accession>
<evidence type="ECO:0000256" key="4">
    <source>
        <dbReference type="ARBA" id="ARBA00023163"/>
    </source>
</evidence>